<dbReference type="SUPFAM" id="SSF47473">
    <property type="entry name" value="EF-hand"/>
    <property type="match status" value="1"/>
</dbReference>
<accession>A0A210PR82</accession>
<dbReference type="CDD" id="cd00051">
    <property type="entry name" value="EFh"/>
    <property type="match status" value="1"/>
</dbReference>
<proteinExistence type="predicted"/>
<keyword evidence="1" id="KW-0479">Metal-binding</keyword>
<name>A0A210PR82_MIZYE</name>
<keyword evidence="6" id="KW-1185">Reference proteome</keyword>
<dbReference type="InterPro" id="IPR051581">
    <property type="entry name" value="Ca-bind"/>
</dbReference>
<evidence type="ECO:0000313" key="6">
    <source>
        <dbReference type="Proteomes" id="UP000242188"/>
    </source>
</evidence>
<dbReference type="PANTHER" id="PTHR34524:SF6">
    <property type="entry name" value="CALCYPHOSINE LIKE"/>
    <property type="match status" value="1"/>
</dbReference>
<dbReference type="OrthoDB" id="444540at2759"/>
<feature type="domain" description="EF-hand" evidence="4">
    <location>
        <begin position="68"/>
        <end position="103"/>
    </location>
</feature>
<sequence length="213" mass="24826">MYNSWKRDLSDKGIELMSRIRGAVLSRGCGGLKQLSVIFRHMDIDFSKKLSMDEFKIGIQRFGLEDPLTDEEMQLLFCSFDTDDNLMVDFKEFHNRLRPAMSQLRYDVIMETFQTLDVNNDGQLQCEDLKVRFSDNVKRHPKYLSGEWTEEETLRSFLDTIDDQNNPDGVVTREEFLDYYAGVSALYDDDAYFDLTMRASYGLPKKGSNNNKK</sequence>
<dbReference type="PANTHER" id="PTHR34524">
    <property type="entry name" value="CALCYPHOSIN"/>
    <property type="match status" value="1"/>
</dbReference>
<organism evidence="5 6">
    <name type="scientific">Mizuhopecten yessoensis</name>
    <name type="common">Japanese scallop</name>
    <name type="synonym">Patinopecten yessoensis</name>
    <dbReference type="NCBI Taxonomy" id="6573"/>
    <lineage>
        <taxon>Eukaryota</taxon>
        <taxon>Metazoa</taxon>
        <taxon>Spiralia</taxon>
        <taxon>Lophotrochozoa</taxon>
        <taxon>Mollusca</taxon>
        <taxon>Bivalvia</taxon>
        <taxon>Autobranchia</taxon>
        <taxon>Pteriomorphia</taxon>
        <taxon>Pectinida</taxon>
        <taxon>Pectinoidea</taxon>
        <taxon>Pectinidae</taxon>
        <taxon>Mizuhopecten</taxon>
    </lineage>
</organism>
<keyword evidence="2" id="KW-0677">Repeat</keyword>
<keyword evidence="3" id="KW-0106">Calcium</keyword>
<dbReference type="AlphaFoldDB" id="A0A210PR82"/>
<dbReference type="Proteomes" id="UP000242188">
    <property type="component" value="Unassembled WGS sequence"/>
</dbReference>
<evidence type="ECO:0000313" key="5">
    <source>
        <dbReference type="EMBL" id="OWF38988.1"/>
    </source>
</evidence>
<dbReference type="GO" id="GO:0005509">
    <property type="term" value="F:calcium ion binding"/>
    <property type="evidence" value="ECO:0007669"/>
    <property type="project" value="InterPro"/>
</dbReference>
<dbReference type="PROSITE" id="PS00018">
    <property type="entry name" value="EF_HAND_1"/>
    <property type="match status" value="1"/>
</dbReference>
<evidence type="ECO:0000256" key="2">
    <source>
        <dbReference type="ARBA" id="ARBA00022737"/>
    </source>
</evidence>
<evidence type="ECO:0000259" key="4">
    <source>
        <dbReference type="PROSITE" id="PS50222"/>
    </source>
</evidence>
<reference evidence="5 6" key="1">
    <citation type="journal article" date="2017" name="Nat. Ecol. Evol.">
        <title>Scallop genome provides insights into evolution of bilaterian karyotype and development.</title>
        <authorList>
            <person name="Wang S."/>
            <person name="Zhang J."/>
            <person name="Jiao W."/>
            <person name="Li J."/>
            <person name="Xun X."/>
            <person name="Sun Y."/>
            <person name="Guo X."/>
            <person name="Huan P."/>
            <person name="Dong B."/>
            <person name="Zhang L."/>
            <person name="Hu X."/>
            <person name="Sun X."/>
            <person name="Wang J."/>
            <person name="Zhao C."/>
            <person name="Wang Y."/>
            <person name="Wang D."/>
            <person name="Huang X."/>
            <person name="Wang R."/>
            <person name="Lv J."/>
            <person name="Li Y."/>
            <person name="Zhang Z."/>
            <person name="Liu B."/>
            <person name="Lu W."/>
            <person name="Hui Y."/>
            <person name="Liang J."/>
            <person name="Zhou Z."/>
            <person name="Hou R."/>
            <person name="Li X."/>
            <person name="Liu Y."/>
            <person name="Li H."/>
            <person name="Ning X."/>
            <person name="Lin Y."/>
            <person name="Zhao L."/>
            <person name="Xing Q."/>
            <person name="Dou J."/>
            <person name="Li Y."/>
            <person name="Mao J."/>
            <person name="Guo H."/>
            <person name="Dou H."/>
            <person name="Li T."/>
            <person name="Mu C."/>
            <person name="Jiang W."/>
            <person name="Fu Q."/>
            <person name="Fu X."/>
            <person name="Miao Y."/>
            <person name="Liu J."/>
            <person name="Yu Q."/>
            <person name="Li R."/>
            <person name="Liao H."/>
            <person name="Li X."/>
            <person name="Kong Y."/>
            <person name="Jiang Z."/>
            <person name="Chourrout D."/>
            <person name="Li R."/>
            <person name="Bao Z."/>
        </authorList>
    </citation>
    <scope>NUCLEOTIDE SEQUENCE [LARGE SCALE GENOMIC DNA]</scope>
    <source>
        <strain evidence="5 6">PY_sf001</strain>
    </source>
</reference>
<dbReference type="Pfam" id="PF13499">
    <property type="entry name" value="EF-hand_7"/>
    <property type="match status" value="2"/>
</dbReference>
<dbReference type="EMBL" id="NEDP02005549">
    <property type="protein sequence ID" value="OWF38988.1"/>
    <property type="molecule type" value="Genomic_DNA"/>
</dbReference>
<comment type="caution">
    <text evidence="5">The sequence shown here is derived from an EMBL/GenBank/DDBJ whole genome shotgun (WGS) entry which is preliminary data.</text>
</comment>
<dbReference type="STRING" id="6573.A0A210PR82"/>
<dbReference type="InterPro" id="IPR011992">
    <property type="entry name" value="EF-hand-dom_pair"/>
</dbReference>
<dbReference type="InterPro" id="IPR002048">
    <property type="entry name" value="EF_hand_dom"/>
</dbReference>
<dbReference type="PROSITE" id="PS50222">
    <property type="entry name" value="EF_HAND_2"/>
    <property type="match status" value="3"/>
</dbReference>
<dbReference type="InterPro" id="IPR018247">
    <property type="entry name" value="EF_Hand_1_Ca_BS"/>
</dbReference>
<feature type="domain" description="EF-hand" evidence="4">
    <location>
        <begin position="104"/>
        <end position="139"/>
    </location>
</feature>
<feature type="domain" description="EF-hand" evidence="4">
    <location>
        <begin position="30"/>
        <end position="65"/>
    </location>
</feature>
<dbReference type="Gene3D" id="1.10.238.10">
    <property type="entry name" value="EF-hand"/>
    <property type="match status" value="2"/>
</dbReference>
<dbReference type="SMART" id="SM00054">
    <property type="entry name" value="EFh"/>
    <property type="match status" value="3"/>
</dbReference>
<evidence type="ECO:0000256" key="3">
    <source>
        <dbReference type="ARBA" id="ARBA00022837"/>
    </source>
</evidence>
<protein>
    <submittedName>
        <fullName evidence="5">Calcyphosin-like protein</fullName>
    </submittedName>
</protein>
<gene>
    <name evidence="5" type="ORF">KP79_PYT05298</name>
</gene>
<evidence type="ECO:0000256" key="1">
    <source>
        <dbReference type="ARBA" id="ARBA00022723"/>
    </source>
</evidence>